<proteinExistence type="predicted"/>
<gene>
    <name evidence="2" type="ORF">NCGR_LOCUS8146</name>
</gene>
<dbReference type="EMBL" id="CAJGYO010000002">
    <property type="protein sequence ID" value="CAD6212338.1"/>
    <property type="molecule type" value="Genomic_DNA"/>
</dbReference>
<comment type="caution">
    <text evidence="2">The sequence shown here is derived from an EMBL/GenBank/DDBJ whole genome shotgun (WGS) entry which is preliminary data.</text>
</comment>
<protein>
    <submittedName>
        <fullName evidence="2">Uncharacterized protein</fullName>
    </submittedName>
</protein>
<dbReference type="Proteomes" id="UP000604825">
    <property type="component" value="Unassembled WGS sequence"/>
</dbReference>
<reference evidence="2" key="1">
    <citation type="submission" date="2020-10" db="EMBL/GenBank/DDBJ databases">
        <authorList>
            <person name="Han B."/>
            <person name="Lu T."/>
            <person name="Zhao Q."/>
            <person name="Huang X."/>
            <person name="Zhao Y."/>
        </authorList>
    </citation>
    <scope>NUCLEOTIDE SEQUENCE</scope>
</reference>
<feature type="region of interest" description="Disordered" evidence="1">
    <location>
        <begin position="113"/>
        <end position="133"/>
    </location>
</feature>
<evidence type="ECO:0000256" key="1">
    <source>
        <dbReference type="SAM" id="MobiDB-lite"/>
    </source>
</evidence>
<evidence type="ECO:0000313" key="2">
    <source>
        <dbReference type="EMBL" id="CAD6212338.1"/>
    </source>
</evidence>
<organism evidence="2 3">
    <name type="scientific">Miscanthus lutarioriparius</name>
    <dbReference type="NCBI Taxonomy" id="422564"/>
    <lineage>
        <taxon>Eukaryota</taxon>
        <taxon>Viridiplantae</taxon>
        <taxon>Streptophyta</taxon>
        <taxon>Embryophyta</taxon>
        <taxon>Tracheophyta</taxon>
        <taxon>Spermatophyta</taxon>
        <taxon>Magnoliopsida</taxon>
        <taxon>Liliopsida</taxon>
        <taxon>Poales</taxon>
        <taxon>Poaceae</taxon>
        <taxon>PACMAD clade</taxon>
        <taxon>Panicoideae</taxon>
        <taxon>Andropogonodae</taxon>
        <taxon>Andropogoneae</taxon>
        <taxon>Saccharinae</taxon>
        <taxon>Miscanthus</taxon>
    </lineage>
</organism>
<evidence type="ECO:0000313" key="3">
    <source>
        <dbReference type="Proteomes" id="UP000604825"/>
    </source>
</evidence>
<keyword evidence="3" id="KW-1185">Reference proteome</keyword>
<name>A0A811MXQ3_9POAL</name>
<sequence>MQQIFTRKHLMHKPVTHLRRLRCGRWRKLVSATRFTSAERKGAVLATTRALPAGDYVGSRAQFSVPQLRAERKRKTSSKLDENNITQRDWNVSLPTFWGTRLMHHNFEPHKGTMHAKLGLGQPQLESRKPSKP</sequence>
<dbReference type="AlphaFoldDB" id="A0A811MXQ3"/>
<accession>A0A811MXQ3</accession>